<dbReference type="EMBL" id="ANAH02000017">
    <property type="protein sequence ID" value="EPX59405.1"/>
    <property type="molecule type" value="Genomic_DNA"/>
</dbReference>
<gene>
    <name evidence="1" type="ORF">D187_002895</name>
</gene>
<dbReference type="Proteomes" id="UP000011682">
    <property type="component" value="Unassembled WGS sequence"/>
</dbReference>
<evidence type="ECO:0000313" key="2">
    <source>
        <dbReference type="Proteomes" id="UP000011682"/>
    </source>
</evidence>
<sequence length="39" mass="4661">MNSFCTVFAAPRCRLLVCFCRAATWFFLVAPRRLHRRRS</sequence>
<evidence type="ECO:0000313" key="1">
    <source>
        <dbReference type="EMBL" id="EPX59405.1"/>
    </source>
</evidence>
<organism evidence="1 2">
    <name type="scientific">Cystobacter fuscus (strain ATCC 25194 / DSM 2262 / NBRC 100088 / M29)</name>
    <dbReference type="NCBI Taxonomy" id="1242864"/>
    <lineage>
        <taxon>Bacteria</taxon>
        <taxon>Pseudomonadati</taxon>
        <taxon>Myxococcota</taxon>
        <taxon>Myxococcia</taxon>
        <taxon>Myxococcales</taxon>
        <taxon>Cystobacterineae</taxon>
        <taxon>Archangiaceae</taxon>
        <taxon>Cystobacter</taxon>
    </lineage>
</organism>
<comment type="caution">
    <text evidence="1">The sequence shown here is derived from an EMBL/GenBank/DDBJ whole genome shotgun (WGS) entry which is preliminary data.</text>
</comment>
<proteinExistence type="predicted"/>
<reference evidence="1" key="1">
    <citation type="submission" date="2013-05" db="EMBL/GenBank/DDBJ databases">
        <title>Genome assembly of Cystobacter fuscus DSM 2262.</title>
        <authorList>
            <person name="Sharma G."/>
            <person name="Khatri I."/>
            <person name="Kaur C."/>
            <person name="Mayilraj S."/>
            <person name="Subramanian S."/>
        </authorList>
    </citation>
    <scope>NUCLEOTIDE SEQUENCE [LARGE SCALE GENOMIC DNA]</scope>
    <source>
        <strain evidence="1">DSM 2262</strain>
    </source>
</reference>
<name>S9P4K0_CYSF2</name>
<accession>S9P4K0</accession>
<protein>
    <submittedName>
        <fullName evidence="1">Uncharacterized protein</fullName>
    </submittedName>
</protein>
<keyword evidence="2" id="KW-1185">Reference proteome</keyword>
<dbReference type="AlphaFoldDB" id="S9P4K0"/>